<name>A0A1H8VWE1_9ACTN</name>
<dbReference type="Proteomes" id="UP000198960">
    <property type="component" value="Unassembled WGS sequence"/>
</dbReference>
<dbReference type="EMBL" id="FOEE01000014">
    <property type="protein sequence ID" value="SEP19268.1"/>
    <property type="molecule type" value="Genomic_DNA"/>
</dbReference>
<proteinExistence type="predicted"/>
<evidence type="ECO:0008006" key="3">
    <source>
        <dbReference type="Google" id="ProtNLM"/>
    </source>
</evidence>
<dbReference type="RefSeq" id="WP_091947247.1">
    <property type="nucleotide sequence ID" value="NZ_FOEE01000014.1"/>
</dbReference>
<protein>
    <recommendedName>
        <fullName evidence="3">Protein NO VEIN C-terminal domain-containing protein</fullName>
    </recommendedName>
</protein>
<organism evidence="1 2">
    <name type="scientific">Trujillonella endophytica</name>
    <dbReference type="NCBI Taxonomy" id="673521"/>
    <lineage>
        <taxon>Bacteria</taxon>
        <taxon>Bacillati</taxon>
        <taxon>Actinomycetota</taxon>
        <taxon>Actinomycetes</taxon>
        <taxon>Geodermatophilales</taxon>
        <taxon>Geodermatophilaceae</taxon>
        <taxon>Trujillonella</taxon>
    </lineage>
</organism>
<accession>A0A1H8VWE1</accession>
<sequence>MYLTDTPSLGSAADRRIVEDAAIAFVLEQEAVEGRLARDVRGTRALGDVVSGERIVEVRVFATPVRGQDVWLEPHLYETARAHPDRFWFYVVEDLGSDVARFRLLRLGGEPLQRMLEQAIKRRYYAVPVPATFQEDEDAAGIEDDDGAAAAS</sequence>
<keyword evidence="2" id="KW-1185">Reference proteome</keyword>
<reference evidence="2" key="1">
    <citation type="submission" date="2016-10" db="EMBL/GenBank/DDBJ databases">
        <authorList>
            <person name="Varghese N."/>
            <person name="Submissions S."/>
        </authorList>
    </citation>
    <scope>NUCLEOTIDE SEQUENCE [LARGE SCALE GENOMIC DNA]</scope>
    <source>
        <strain evidence="2">DSM 45413</strain>
    </source>
</reference>
<evidence type="ECO:0000313" key="2">
    <source>
        <dbReference type="Proteomes" id="UP000198960"/>
    </source>
</evidence>
<gene>
    <name evidence="1" type="ORF">SAMN05660991_03799</name>
</gene>
<dbReference type="AlphaFoldDB" id="A0A1H8VWE1"/>
<dbReference type="OrthoDB" id="4179898at2"/>
<evidence type="ECO:0000313" key="1">
    <source>
        <dbReference type="EMBL" id="SEP19268.1"/>
    </source>
</evidence>